<feature type="compositionally biased region" description="Polar residues" evidence="1">
    <location>
        <begin position="1"/>
        <end position="19"/>
    </location>
</feature>
<sequence>MDHVSSSHTASAPRPTTTGRLHPDARRAEFEIHPDGASALLFVSHSPIPQAGRYGPMDLPLCTEIQAATKTSLFLLNEGLEAASVGREATACWMETSLRQARAIVTACFPVFESLKTIRHAYPHHATHIPLLPEILDVSSLFIDEDGSDSSVPSFAWPSFPLLFLVVVVVVSDGEGQGRRSDNWCGLRRLLHRSRTSSSTIYSLLGQAFVSGPLAPLVDLGPVYAQPGRTHDRTAGASEVRSGFASLVRFFTVPP</sequence>
<name>A0A5C3EVB3_9BASI</name>
<dbReference type="EMBL" id="OOIP01000002">
    <property type="protein sequence ID" value="SPO35685.1"/>
    <property type="molecule type" value="Genomic_DNA"/>
</dbReference>
<evidence type="ECO:0000256" key="1">
    <source>
        <dbReference type="SAM" id="MobiDB-lite"/>
    </source>
</evidence>
<reference evidence="2 3" key="1">
    <citation type="submission" date="2018-03" db="EMBL/GenBank/DDBJ databases">
        <authorList>
            <person name="Guldener U."/>
        </authorList>
    </citation>
    <scope>NUCLEOTIDE SEQUENCE [LARGE SCALE GENOMIC DNA]</scope>
    <source>
        <strain evidence="2 3">DAOM196992</strain>
    </source>
</reference>
<evidence type="ECO:0000313" key="3">
    <source>
        <dbReference type="Proteomes" id="UP000323386"/>
    </source>
</evidence>
<feature type="region of interest" description="Disordered" evidence="1">
    <location>
        <begin position="1"/>
        <end position="22"/>
    </location>
</feature>
<dbReference type="Proteomes" id="UP000323386">
    <property type="component" value="Unassembled WGS sequence"/>
</dbReference>
<gene>
    <name evidence="2" type="ORF">PSFLO_01156</name>
</gene>
<proteinExistence type="predicted"/>
<organism evidence="2 3">
    <name type="scientific">Pseudozyma flocculosa</name>
    <dbReference type="NCBI Taxonomy" id="84751"/>
    <lineage>
        <taxon>Eukaryota</taxon>
        <taxon>Fungi</taxon>
        <taxon>Dikarya</taxon>
        <taxon>Basidiomycota</taxon>
        <taxon>Ustilaginomycotina</taxon>
        <taxon>Ustilaginomycetes</taxon>
        <taxon>Ustilaginales</taxon>
        <taxon>Ustilaginaceae</taxon>
        <taxon>Pseudozyma</taxon>
    </lineage>
</organism>
<evidence type="ECO:0000313" key="2">
    <source>
        <dbReference type="EMBL" id="SPO35685.1"/>
    </source>
</evidence>
<dbReference type="AlphaFoldDB" id="A0A5C3EVB3"/>
<protein>
    <submittedName>
        <fullName evidence="2">Uncharacterized protein</fullName>
    </submittedName>
</protein>
<keyword evidence="3" id="KW-1185">Reference proteome</keyword>
<accession>A0A5C3EVB3</accession>